<protein>
    <submittedName>
        <fullName evidence="4">WD40 repeat domain-containing protein</fullName>
    </submittedName>
</protein>
<feature type="repeat" description="WD" evidence="3">
    <location>
        <begin position="762"/>
        <end position="798"/>
    </location>
</feature>
<feature type="repeat" description="WD" evidence="3">
    <location>
        <begin position="803"/>
        <end position="844"/>
    </location>
</feature>
<keyword evidence="2" id="KW-0677">Repeat</keyword>
<dbReference type="SMART" id="SM00320">
    <property type="entry name" value="WD40"/>
    <property type="match status" value="14"/>
</dbReference>
<evidence type="ECO:0000313" key="5">
    <source>
        <dbReference type="Proteomes" id="UP001180754"/>
    </source>
</evidence>
<feature type="repeat" description="WD" evidence="3">
    <location>
        <begin position="1034"/>
        <end position="1075"/>
    </location>
</feature>
<feature type="repeat" description="WD" evidence="3">
    <location>
        <begin position="472"/>
        <end position="513"/>
    </location>
</feature>
<evidence type="ECO:0000256" key="2">
    <source>
        <dbReference type="ARBA" id="ARBA00022737"/>
    </source>
</evidence>
<feature type="repeat" description="WD" evidence="3">
    <location>
        <begin position="713"/>
        <end position="746"/>
    </location>
</feature>
<feature type="repeat" description="WD" evidence="3">
    <location>
        <begin position="908"/>
        <end position="942"/>
    </location>
</feature>
<dbReference type="InterPro" id="IPR019775">
    <property type="entry name" value="WD40_repeat_CS"/>
</dbReference>
<dbReference type="RefSeq" id="WP_311726481.1">
    <property type="nucleotide sequence ID" value="NZ_JAVRFD010000012.1"/>
</dbReference>
<dbReference type="EMBL" id="JAVRFD010000012">
    <property type="protein sequence ID" value="MDT0546001.1"/>
    <property type="molecule type" value="Genomic_DNA"/>
</dbReference>
<dbReference type="Gene3D" id="3.30.230.10">
    <property type="match status" value="1"/>
</dbReference>
<feature type="repeat" description="WD" evidence="3">
    <location>
        <begin position="621"/>
        <end position="662"/>
    </location>
</feature>
<organism evidence="4 5">
    <name type="scientific">Streptomyces lonegramiae</name>
    <dbReference type="NCBI Taxonomy" id="3075524"/>
    <lineage>
        <taxon>Bacteria</taxon>
        <taxon>Bacillati</taxon>
        <taxon>Actinomycetota</taxon>
        <taxon>Actinomycetes</taxon>
        <taxon>Kitasatosporales</taxon>
        <taxon>Streptomycetaceae</taxon>
        <taxon>Streptomyces</taxon>
    </lineage>
</organism>
<dbReference type="InterPro" id="IPR001680">
    <property type="entry name" value="WD40_rpt"/>
</dbReference>
<accession>A0ABU2XJC9</accession>
<evidence type="ECO:0000313" key="4">
    <source>
        <dbReference type="EMBL" id="MDT0546001.1"/>
    </source>
</evidence>
<dbReference type="CDD" id="cd00200">
    <property type="entry name" value="WD40"/>
    <property type="match status" value="2"/>
</dbReference>
<reference evidence="4" key="1">
    <citation type="submission" date="2024-05" db="EMBL/GenBank/DDBJ databases">
        <title>30 novel species of actinomycetes from the DSMZ collection.</title>
        <authorList>
            <person name="Nouioui I."/>
        </authorList>
    </citation>
    <scope>NUCLEOTIDE SEQUENCE</scope>
    <source>
        <strain evidence="4">DSM 41529</strain>
    </source>
</reference>
<dbReference type="SUPFAM" id="SSF50978">
    <property type="entry name" value="WD40 repeat-like"/>
    <property type="match status" value="2"/>
</dbReference>
<dbReference type="Pfam" id="PF00400">
    <property type="entry name" value="WD40"/>
    <property type="match status" value="13"/>
</dbReference>
<feature type="repeat" description="WD" evidence="3">
    <location>
        <begin position="426"/>
        <end position="467"/>
    </location>
</feature>
<dbReference type="PANTHER" id="PTHR44019">
    <property type="entry name" value="WD REPEAT-CONTAINING PROTEIN 55"/>
    <property type="match status" value="1"/>
</dbReference>
<dbReference type="PROSITE" id="PS50082">
    <property type="entry name" value="WD_REPEATS_2"/>
    <property type="match status" value="9"/>
</dbReference>
<gene>
    <name evidence="4" type="ORF">RND15_25290</name>
</gene>
<dbReference type="Gene3D" id="2.130.10.10">
    <property type="entry name" value="YVTN repeat-like/Quinoprotein amine dehydrogenase"/>
    <property type="match status" value="5"/>
</dbReference>
<keyword evidence="1 3" id="KW-0853">WD repeat</keyword>
<keyword evidence="5" id="KW-1185">Reference proteome</keyword>
<name>A0ABU2XJC9_9ACTN</name>
<dbReference type="InterPro" id="IPR036322">
    <property type="entry name" value="WD40_repeat_dom_sf"/>
</dbReference>
<dbReference type="InterPro" id="IPR015943">
    <property type="entry name" value="WD40/YVTN_repeat-like_dom_sf"/>
</dbReference>
<dbReference type="PANTHER" id="PTHR44019:SF8">
    <property type="entry name" value="POC1 CENTRIOLAR PROTEIN HOMOLOG"/>
    <property type="match status" value="1"/>
</dbReference>
<comment type="caution">
    <text evidence="4">The sequence shown here is derived from an EMBL/GenBank/DDBJ whole genome shotgun (WGS) entry which is preliminary data.</text>
</comment>
<dbReference type="InterPro" id="IPR050505">
    <property type="entry name" value="WDR55/POC1"/>
</dbReference>
<dbReference type="PRINTS" id="PR00320">
    <property type="entry name" value="GPROTEINBRPT"/>
</dbReference>
<dbReference type="InterPro" id="IPR014721">
    <property type="entry name" value="Ribsml_uS5_D2-typ_fold_subgr"/>
</dbReference>
<evidence type="ECO:0000256" key="1">
    <source>
        <dbReference type="ARBA" id="ARBA00022574"/>
    </source>
</evidence>
<dbReference type="PROSITE" id="PS00678">
    <property type="entry name" value="WD_REPEATS_1"/>
    <property type="match status" value="7"/>
</dbReference>
<feature type="repeat" description="WD" evidence="3">
    <location>
        <begin position="667"/>
        <end position="708"/>
    </location>
</feature>
<sequence>MLDGRGEDLRAWLEATAPGRGTPNSVTPAEHVWLLSRVLSDPEGRYGEHSAALARLADAWGQSGLISADAAAGPAQPSGHGLDGLSPRVAGGLRAVIKRSQDPHGAVKSNGPGSMLVVAALLMGGTEPRRRPVARVPVVFGRSAGPTGQAAPEGVTGVLELREFRSGPTGLYPDPRTMAGVHSPNRQFATSLGHAWNAAGPRREGRCVLWRLVLSDEPTPPTQIDGPSLGAAFALGLRDLLSYPPSRRPSVAAVRGAFYGLRPRTAVTGALDGGERLLRVADMDAKLLATRRRRLRLVAPEANRLDVAGAPAPEDVRFAADLKQADRYARRLRTGRLAVAGLVLIASTTGMFALQQRDSARAEQQEALRQRDLVRSNQVLAAADRLRGTDVSAAAQLTLAVHRTHPSGGTYSRLVAYGNTPLSTPVTAHRAGVCALAVSPDGRTLATGSNDYTVRLWDISDPTRPTSRGEPLVGFGNAVCALAFSPNGRTLATGSFDRTVRLWNVSDPDRAKPLGSPLTGYDKTTGSVRALAFSPDGRVLATGSYPRSGVAPITDPGLRLWDVSAPARPRPLSQTVQGAEYIDHLAFTPDGRTLVTSPAGMAFRLWNISDPKRPKALDTAPAGHSAMVYALALSPDGRTVVTGSTDQTLRVWDVSDPNRVKALGRPVAGPTRGVKSLRFSRDGRTLAAAAGDSTISLWNMSDRTAPASLGAPLTGHTRSVEALAFTPDGRTLVGGDGSPAMRLWSLPARLLTGRTLGYSIPNTVNALAFSPTGRTLVSGHFDKALRWWNVSDPARPVSLRPPVTKHTYTVCASAFSPDGRTLATGSRDRTVLIWDVTDPKRPKALRKLIGHPGGVCALDFSPDGRTLATGSEAETAGTGNGSMFLWDVSDPARPQPLKRPRIDIIGGINALDFSPDGRALAAAARDSRVRLWDVSERTRAVPLGEPLSGAGVATLAFSPDGQTLAGGGSGAVRLWEVSDPRRPRALKTLTGFAGHISTTVFSPDGRTLATSEGSTVRLWEVSHPQQAAPLGEPLEGHTGVIHALAFSPDGRTLASGGNDQEIRLWDMDLGEDIKRICAVTRNTPAADVWSRHVGGDISLPAPPC</sequence>
<dbReference type="InterPro" id="IPR020472">
    <property type="entry name" value="WD40_PAC1"/>
</dbReference>
<proteinExistence type="predicted"/>
<evidence type="ECO:0000256" key="3">
    <source>
        <dbReference type="PROSITE-ProRule" id="PRU00221"/>
    </source>
</evidence>
<dbReference type="Proteomes" id="UP001180754">
    <property type="component" value="Unassembled WGS sequence"/>
</dbReference>
<dbReference type="PROSITE" id="PS50294">
    <property type="entry name" value="WD_REPEATS_REGION"/>
    <property type="match status" value="8"/>
</dbReference>